<dbReference type="EMBL" id="FMWO01000102">
    <property type="protein sequence ID" value="SCZ87044.1"/>
    <property type="molecule type" value="Genomic_DNA"/>
</dbReference>
<name>A0A1G5SIN4_9PROT</name>
<gene>
    <name evidence="1" type="ORF">NSMM_90011</name>
</gene>
<evidence type="ECO:0000313" key="2">
    <source>
        <dbReference type="Proteomes" id="UP000198729"/>
    </source>
</evidence>
<accession>A0A1G5SIN4</accession>
<reference evidence="1 2" key="1">
    <citation type="submission" date="2016-10" db="EMBL/GenBank/DDBJ databases">
        <authorList>
            <person name="de Groot N.N."/>
        </authorList>
    </citation>
    <scope>NUCLEOTIDE SEQUENCE [LARGE SCALE GENOMIC DNA]</scope>
    <source>
        <strain evidence="1">1</strain>
    </source>
</reference>
<organism evidence="1 2">
    <name type="scientific">Nitrosomonas mobilis</name>
    <dbReference type="NCBI Taxonomy" id="51642"/>
    <lineage>
        <taxon>Bacteria</taxon>
        <taxon>Pseudomonadati</taxon>
        <taxon>Pseudomonadota</taxon>
        <taxon>Betaproteobacteria</taxon>
        <taxon>Nitrosomonadales</taxon>
        <taxon>Nitrosomonadaceae</taxon>
        <taxon>Nitrosomonas</taxon>
    </lineage>
</organism>
<evidence type="ECO:0000313" key="1">
    <source>
        <dbReference type="EMBL" id="SCZ87044.1"/>
    </source>
</evidence>
<dbReference type="AlphaFoldDB" id="A0A1G5SIN4"/>
<proteinExistence type="predicted"/>
<keyword evidence="2" id="KW-1185">Reference proteome</keyword>
<protein>
    <submittedName>
        <fullName evidence="1">Uncharacterized protein</fullName>
    </submittedName>
</protein>
<dbReference type="Proteomes" id="UP000198729">
    <property type="component" value="Unassembled WGS sequence"/>
</dbReference>
<sequence length="53" mass="5895">MRPAGNSRRVLRLLLILKAVAIFLVEFFDPARSINNFLFASIKGVAGRAHLDV</sequence>